<comment type="similarity">
    <text evidence="1">Belongs to the CutA family.</text>
</comment>
<dbReference type="RefSeq" id="WP_131444984.1">
    <property type="nucleotide sequence ID" value="NZ_SJZB01000014.1"/>
</dbReference>
<gene>
    <name evidence="2" type="ORF">EZJ19_03900</name>
</gene>
<dbReference type="GO" id="GO:0010038">
    <property type="term" value="P:response to metal ion"/>
    <property type="evidence" value="ECO:0007669"/>
    <property type="project" value="InterPro"/>
</dbReference>
<protein>
    <submittedName>
        <fullName evidence="2">Divalent-cation tolerance protein CutA</fullName>
    </submittedName>
</protein>
<dbReference type="GO" id="GO:0005507">
    <property type="term" value="F:copper ion binding"/>
    <property type="evidence" value="ECO:0007669"/>
    <property type="project" value="TreeGrafter"/>
</dbReference>
<dbReference type="InterPro" id="IPR011322">
    <property type="entry name" value="N-reg_PII-like_a/b"/>
</dbReference>
<dbReference type="InterPro" id="IPR015867">
    <property type="entry name" value="N-reg_PII/ATP_PRibTrfase_C"/>
</dbReference>
<dbReference type="PANTHER" id="PTHR23419">
    <property type="entry name" value="DIVALENT CATION TOLERANCE CUTA-RELATED"/>
    <property type="match status" value="1"/>
</dbReference>
<dbReference type="OrthoDB" id="37622at2"/>
<dbReference type="Proteomes" id="UP000295443">
    <property type="component" value="Unassembled WGS sequence"/>
</dbReference>
<keyword evidence="3" id="KW-1185">Reference proteome</keyword>
<comment type="caution">
    <text evidence="2">The sequence shown here is derived from an EMBL/GenBank/DDBJ whole genome shotgun (WGS) entry which is preliminary data.</text>
</comment>
<dbReference type="Gene3D" id="3.30.70.120">
    <property type="match status" value="1"/>
</dbReference>
<dbReference type="Pfam" id="PF03091">
    <property type="entry name" value="CutA1"/>
    <property type="match status" value="1"/>
</dbReference>
<dbReference type="InterPro" id="IPR004323">
    <property type="entry name" value="Ion_tolerance_CutA"/>
</dbReference>
<evidence type="ECO:0000313" key="2">
    <source>
        <dbReference type="EMBL" id="TCJ17101.1"/>
    </source>
</evidence>
<proteinExistence type="inferred from homology"/>
<evidence type="ECO:0000313" key="3">
    <source>
        <dbReference type="Proteomes" id="UP000295443"/>
    </source>
</evidence>
<name>A0A4R1BIL1_9PROT</name>
<dbReference type="PANTHER" id="PTHR23419:SF8">
    <property type="entry name" value="FI09726P"/>
    <property type="match status" value="1"/>
</dbReference>
<accession>A0A4R1BIL1</accession>
<organism evidence="2 3">
    <name type="scientific">Parasulfuritortus cantonensis</name>
    <dbReference type="NCBI Taxonomy" id="2528202"/>
    <lineage>
        <taxon>Bacteria</taxon>
        <taxon>Pseudomonadati</taxon>
        <taxon>Pseudomonadota</taxon>
        <taxon>Betaproteobacteria</taxon>
        <taxon>Nitrosomonadales</taxon>
        <taxon>Thiobacillaceae</taxon>
        <taxon>Parasulfuritortus</taxon>
    </lineage>
</organism>
<sequence>MQTPSALIVFTTLPDPDSARALARRLVETRVAACVNVMSPCQSIYRWQDKLNEDGEIPVIIKTCAENYDRLEALVRESHPYELPELVAIDITRGLPGYLAWIAAETMEPK</sequence>
<dbReference type="AlphaFoldDB" id="A0A4R1BIL1"/>
<reference evidence="2 3" key="1">
    <citation type="submission" date="2019-03" db="EMBL/GenBank/DDBJ databases">
        <title>Genome sequence of Thiobacillaceae bacterium LSR1, a sulfur-oxidizing bacterium isolated from freshwater sediment.</title>
        <authorList>
            <person name="Li S."/>
        </authorList>
    </citation>
    <scope>NUCLEOTIDE SEQUENCE [LARGE SCALE GENOMIC DNA]</scope>
    <source>
        <strain evidence="2 3">LSR1</strain>
    </source>
</reference>
<dbReference type="SUPFAM" id="SSF54913">
    <property type="entry name" value="GlnB-like"/>
    <property type="match status" value="1"/>
</dbReference>
<evidence type="ECO:0000256" key="1">
    <source>
        <dbReference type="ARBA" id="ARBA00010169"/>
    </source>
</evidence>
<dbReference type="EMBL" id="SJZB01000014">
    <property type="protein sequence ID" value="TCJ17101.1"/>
    <property type="molecule type" value="Genomic_DNA"/>
</dbReference>